<dbReference type="InterPro" id="IPR011990">
    <property type="entry name" value="TPR-like_helical_dom_sf"/>
</dbReference>
<dbReference type="EMBL" id="AUYB01000093">
    <property type="protein sequence ID" value="KZN40677.1"/>
    <property type="molecule type" value="Genomic_DNA"/>
</dbReference>
<dbReference type="SUPFAM" id="SSF48452">
    <property type="entry name" value="TPR-like"/>
    <property type="match status" value="1"/>
</dbReference>
<dbReference type="PROSITE" id="PS51257">
    <property type="entry name" value="PROKAR_LIPOPROTEIN"/>
    <property type="match status" value="1"/>
</dbReference>
<feature type="signal peptide" evidence="1">
    <location>
        <begin position="1"/>
        <end position="18"/>
    </location>
</feature>
<proteinExistence type="predicted"/>
<evidence type="ECO:0000313" key="2">
    <source>
        <dbReference type="EMBL" id="KZN40677.1"/>
    </source>
</evidence>
<keyword evidence="1" id="KW-0732">Signal</keyword>
<dbReference type="RefSeq" id="WP_081232383.1">
    <property type="nucleotide sequence ID" value="NZ_AQHB01000035.1"/>
</dbReference>
<sequence>MMKNLVLVPLFALLGACASTQTPAEKVILKVTHLFSHATFEPQATIAEADIFALPKHEQDNFLAYYDNELKRGIRPDKAVFKYLEHRLDSFTYDGDTLTAQESLQRNEGNCISLAILTQAYANLAQVETTFREVGTIPVFRKNNNTILVSNHFRTKLLAPKSPNSSDKFEIIRAGTVVDYFPAQDSFYIDTATYQDLVAKYYANKSVDALLAEDYNQSFSMLTKALHYAPYDPELINISAVLHRRSGLPAVALTIFEYANTHALTSQNLLVNYLSLAKTQTNPQLVELLEASLENSAETPFDKIQLAQRSIKKGNYNKAIRELKEVILETPYIPEPYFELARIYYTKGDIEKTERLLTLAIERSSDPEKRSLFQAKRNAIPEQLSKNTK</sequence>
<evidence type="ECO:0000256" key="1">
    <source>
        <dbReference type="SAM" id="SignalP"/>
    </source>
</evidence>
<organism evidence="2 3">
    <name type="scientific">Pseudoalteromonas luteoviolacea DSM 6061</name>
    <dbReference type="NCBI Taxonomy" id="1365250"/>
    <lineage>
        <taxon>Bacteria</taxon>
        <taxon>Pseudomonadati</taxon>
        <taxon>Pseudomonadota</taxon>
        <taxon>Gammaproteobacteria</taxon>
        <taxon>Alteromonadales</taxon>
        <taxon>Pseudoalteromonadaceae</taxon>
        <taxon>Pseudoalteromonas</taxon>
    </lineage>
</organism>
<reference evidence="2 3" key="1">
    <citation type="submission" date="2013-07" db="EMBL/GenBank/DDBJ databases">
        <title>Comparative Genomic and Metabolomic Analysis of Twelve Strains of Pseudoalteromonas luteoviolacea.</title>
        <authorList>
            <person name="Vynne N.G."/>
            <person name="Mansson M."/>
            <person name="Gram L."/>
        </authorList>
    </citation>
    <scope>NUCLEOTIDE SEQUENCE [LARGE SCALE GENOMIC DNA]</scope>
    <source>
        <strain evidence="2 3">DSM 6061</strain>
    </source>
</reference>
<evidence type="ECO:0000313" key="3">
    <source>
        <dbReference type="Proteomes" id="UP000076643"/>
    </source>
</evidence>
<keyword evidence="3" id="KW-1185">Reference proteome</keyword>
<dbReference type="Proteomes" id="UP000076643">
    <property type="component" value="Unassembled WGS sequence"/>
</dbReference>
<gene>
    <name evidence="2" type="ORF">N475_11150</name>
</gene>
<protein>
    <submittedName>
        <fullName evidence="2">Uncharacterized protein</fullName>
    </submittedName>
</protein>
<feature type="chain" id="PRO_5007882448" evidence="1">
    <location>
        <begin position="19"/>
        <end position="389"/>
    </location>
</feature>
<accession>A0A166XQ34</accession>
<dbReference type="PATRIC" id="fig|1365250.3.peg.1456"/>
<dbReference type="AlphaFoldDB" id="A0A166XQ34"/>
<comment type="caution">
    <text evidence="2">The sequence shown here is derived from an EMBL/GenBank/DDBJ whole genome shotgun (WGS) entry which is preliminary data.</text>
</comment>
<dbReference type="Gene3D" id="1.25.40.10">
    <property type="entry name" value="Tetratricopeptide repeat domain"/>
    <property type="match status" value="1"/>
</dbReference>
<name>A0A166XQ34_9GAMM</name>